<dbReference type="Pfam" id="PF00089">
    <property type="entry name" value="Trypsin"/>
    <property type="match status" value="1"/>
</dbReference>
<accession>A0A5N5TBP2</accession>
<keyword evidence="3" id="KW-0812">Transmembrane</keyword>
<dbReference type="InterPro" id="IPR001254">
    <property type="entry name" value="Trypsin_dom"/>
</dbReference>
<dbReference type="GO" id="GO:0006508">
    <property type="term" value="P:proteolysis"/>
    <property type="evidence" value="ECO:0007669"/>
    <property type="project" value="UniProtKB-KW"/>
</dbReference>
<feature type="non-terminal residue" evidence="3">
    <location>
        <position position="1"/>
    </location>
</feature>
<keyword evidence="1" id="KW-1015">Disulfide bond</keyword>
<sequence length="112" mass="12676">ITETVSHPLYDPATVDNDVALLRLPEPIHLGDKIFPACVPDQGSSLPVGSQCTIIGWGKERNNHFFGTDVLNEAELQYIISILLVILYRYYQLYYINIIDIIIISILSHCME</sequence>
<evidence type="ECO:0000313" key="3">
    <source>
        <dbReference type="EMBL" id="KAB7503609.1"/>
    </source>
</evidence>
<organism evidence="3 4">
    <name type="scientific">Armadillidium nasatum</name>
    <dbReference type="NCBI Taxonomy" id="96803"/>
    <lineage>
        <taxon>Eukaryota</taxon>
        <taxon>Metazoa</taxon>
        <taxon>Ecdysozoa</taxon>
        <taxon>Arthropoda</taxon>
        <taxon>Crustacea</taxon>
        <taxon>Multicrustacea</taxon>
        <taxon>Malacostraca</taxon>
        <taxon>Eumalacostraca</taxon>
        <taxon>Peracarida</taxon>
        <taxon>Isopoda</taxon>
        <taxon>Oniscidea</taxon>
        <taxon>Crinocheta</taxon>
        <taxon>Armadillidiidae</taxon>
        <taxon>Armadillidium</taxon>
    </lineage>
</organism>
<dbReference type="InterPro" id="IPR043504">
    <property type="entry name" value="Peptidase_S1_PA_chymotrypsin"/>
</dbReference>
<dbReference type="Gene3D" id="2.40.10.10">
    <property type="entry name" value="Trypsin-like serine proteases"/>
    <property type="match status" value="1"/>
</dbReference>
<dbReference type="InterPro" id="IPR009003">
    <property type="entry name" value="Peptidase_S1_PA"/>
</dbReference>
<feature type="domain" description="Peptidase S1" evidence="2">
    <location>
        <begin position="3"/>
        <end position="78"/>
    </location>
</feature>
<dbReference type="PANTHER" id="PTHR24252">
    <property type="entry name" value="ACROSIN-RELATED"/>
    <property type="match status" value="1"/>
</dbReference>
<gene>
    <name evidence="3" type="primary">Tmprss5</name>
    <name evidence="3" type="ORF">Anas_02219</name>
</gene>
<reference evidence="3 4" key="1">
    <citation type="journal article" date="2019" name="PLoS Biol.">
        <title>Sex chromosomes control vertical transmission of feminizing Wolbachia symbionts in an isopod.</title>
        <authorList>
            <person name="Becking T."/>
            <person name="Chebbi M.A."/>
            <person name="Giraud I."/>
            <person name="Moumen B."/>
            <person name="Laverre T."/>
            <person name="Caubet Y."/>
            <person name="Peccoud J."/>
            <person name="Gilbert C."/>
            <person name="Cordaux R."/>
        </authorList>
    </citation>
    <scope>NUCLEOTIDE SEQUENCE [LARGE SCALE GENOMIC DNA]</scope>
    <source>
        <strain evidence="3">ANa2</strain>
        <tissue evidence="3">Whole body excluding digestive tract and cuticle</tissue>
    </source>
</reference>
<dbReference type="PANTHER" id="PTHR24252:SF7">
    <property type="entry name" value="HYALIN"/>
    <property type="match status" value="1"/>
</dbReference>
<evidence type="ECO:0000259" key="2">
    <source>
        <dbReference type="Pfam" id="PF00089"/>
    </source>
</evidence>
<proteinExistence type="predicted"/>
<dbReference type="GO" id="GO:0004252">
    <property type="term" value="F:serine-type endopeptidase activity"/>
    <property type="evidence" value="ECO:0007669"/>
    <property type="project" value="InterPro"/>
</dbReference>
<dbReference type="Proteomes" id="UP000326759">
    <property type="component" value="Unassembled WGS sequence"/>
</dbReference>
<evidence type="ECO:0000313" key="4">
    <source>
        <dbReference type="Proteomes" id="UP000326759"/>
    </source>
</evidence>
<protein>
    <submittedName>
        <fullName evidence="3">Transmembrane protease serine 5</fullName>
    </submittedName>
</protein>
<keyword evidence="3" id="KW-0472">Membrane</keyword>
<comment type="caution">
    <text evidence="3">The sequence shown here is derived from an EMBL/GenBank/DDBJ whole genome shotgun (WGS) entry which is preliminary data.</text>
</comment>
<keyword evidence="4" id="KW-1185">Reference proteome</keyword>
<keyword evidence="3" id="KW-0645">Protease</keyword>
<dbReference type="EMBL" id="SEYY01004804">
    <property type="protein sequence ID" value="KAB7503609.1"/>
    <property type="molecule type" value="Genomic_DNA"/>
</dbReference>
<dbReference type="SUPFAM" id="SSF50494">
    <property type="entry name" value="Trypsin-like serine proteases"/>
    <property type="match status" value="1"/>
</dbReference>
<name>A0A5N5TBP2_9CRUS</name>
<evidence type="ECO:0000256" key="1">
    <source>
        <dbReference type="ARBA" id="ARBA00023157"/>
    </source>
</evidence>
<dbReference type="AlphaFoldDB" id="A0A5N5TBP2"/>
<dbReference type="OrthoDB" id="10004439at2759"/>
<keyword evidence="3" id="KW-0378">Hydrolase</keyword>